<dbReference type="GO" id="GO:0008270">
    <property type="term" value="F:zinc ion binding"/>
    <property type="evidence" value="ECO:0007669"/>
    <property type="project" value="InterPro"/>
</dbReference>
<dbReference type="SUPFAM" id="SSF53927">
    <property type="entry name" value="Cytidine deaminase-like"/>
    <property type="match status" value="1"/>
</dbReference>
<dbReference type="PANTHER" id="PTHR11086">
    <property type="entry name" value="DEOXYCYTIDYLATE DEAMINASE-RELATED"/>
    <property type="match status" value="1"/>
</dbReference>
<dbReference type="PROSITE" id="PS00903">
    <property type="entry name" value="CYT_DCMP_DEAMINASES_1"/>
    <property type="match status" value="1"/>
</dbReference>
<dbReference type="Gene3D" id="3.40.140.10">
    <property type="entry name" value="Cytidine Deaminase, domain 2"/>
    <property type="match status" value="1"/>
</dbReference>
<evidence type="ECO:0000256" key="3">
    <source>
        <dbReference type="ARBA" id="ARBA00022801"/>
    </source>
</evidence>
<dbReference type="InterPro" id="IPR016192">
    <property type="entry name" value="APOBEC/CMP_deaminase_Zn-bd"/>
</dbReference>
<dbReference type="InterPro" id="IPR016193">
    <property type="entry name" value="Cytidine_deaminase-like"/>
</dbReference>
<evidence type="ECO:0000313" key="7">
    <source>
        <dbReference type="Proteomes" id="UP000176815"/>
    </source>
</evidence>
<gene>
    <name evidence="6" type="ORF">A2619_02065</name>
</gene>
<feature type="domain" description="CMP/dCMP-type deaminase" evidence="5">
    <location>
        <begin position="84"/>
        <end position="216"/>
    </location>
</feature>
<accession>A0A1F4X347</accession>
<dbReference type="GO" id="GO:0004132">
    <property type="term" value="F:dCMP deaminase activity"/>
    <property type="evidence" value="ECO:0007669"/>
    <property type="project" value="TreeGrafter"/>
</dbReference>
<name>A0A1F4X347_UNCKA</name>
<dbReference type="PROSITE" id="PS51747">
    <property type="entry name" value="CYT_DCMP_DEAMINASES_2"/>
    <property type="match status" value="1"/>
</dbReference>
<keyword evidence="4" id="KW-0862">Zinc</keyword>
<dbReference type="EMBL" id="MEWG01000050">
    <property type="protein sequence ID" value="OGC76122.1"/>
    <property type="molecule type" value="Genomic_DNA"/>
</dbReference>
<protein>
    <recommendedName>
        <fullName evidence="5">CMP/dCMP-type deaminase domain-containing protein</fullName>
    </recommendedName>
</protein>
<dbReference type="InterPro" id="IPR002125">
    <property type="entry name" value="CMP_dCMP_dom"/>
</dbReference>
<evidence type="ECO:0000313" key="6">
    <source>
        <dbReference type="EMBL" id="OGC76122.1"/>
    </source>
</evidence>
<dbReference type="InterPro" id="IPR015517">
    <property type="entry name" value="dCMP_deaminase-rel"/>
</dbReference>
<evidence type="ECO:0000256" key="4">
    <source>
        <dbReference type="ARBA" id="ARBA00022833"/>
    </source>
</evidence>
<sequence>MRKAVESLGITKNVYVMDFSDVEKLTKQKDLTIVVPNEDVTKQFVEEFFPKTKIEFENIFLRWDRHNSTAESAVNVDQKISLKEFDKEIIQKVRADAASGSSDWWRRVGAAVINDKKIILEGYNKHVPSAHTPYANGDPRNAFHKGVNIDLSTALHAEAGLIAEAARQGINLSCCSMYVSTFPCPSCAKLIAYSGISRVFYTGGYGVLDAESILKSQDVEIIFVDLG</sequence>
<proteinExistence type="inferred from homology"/>
<dbReference type="Proteomes" id="UP000176815">
    <property type="component" value="Unassembled WGS sequence"/>
</dbReference>
<comment type="similarity">
    <text evidence="1">Belongs to the cytidine and deoxycytidylate deaminase family.</text>
</comment>
<keyword evidence="2" id="KW-0479">Metal-binding</keyword>
<dbReference type="AlphaFoldDB" id="A0A1F4X347"/>
<comment type="caution">
    <text evidence="6">The sequence shown here is derived from an EMBL/GenBank/DDBJ whole genome shotgun (WGS) entry which is preliminary data.</text>
</comment>
<keyword evidence="3" id="KW-0378">Hydrolase</keyword>
<dbReference type="Pfam" id="PF00383">
    <property type="entry name" value="dCMP_cyt_deam_1"/>
    <property type="match status" value="1"/>
</dbReference>
<evidence type="ECO:0000256" key="2">
    <source>
        <dbReference type="ARBA" id="ARBA00022723"/>
    </source>
</evidence>
<evidence type="ECO:0000259" key="5">
    <source>
        <dbReference type="PROSITE" id="PS51747"/>
    </source>
</evidence>
<reference evidence="6 7" key="1">
    <citation type="journal article" date="2016" name="Nat. Commun.">
        <title>Thousands of microbial genomes shed light on interconnected biogeochemical processes in an aquifer system.</title>
        <authorList>
            <person name="Anantharaman K."/>
            <person name="Brown C.T."/>
            <person name="Hug L.A."/>
            <person name="Sharon I."/>
            <person name="Castelle C.J."/>
            <person name="Probst A.J."/>
            <person name="Thomas B.C."/>
            <person name="Singh A."/>
            <person name="Wilkins M.J."/>
            <person name="Karaoz U."/>
            <person name="Brodie E.L."/>
            <person name="Williams K.H."/>
            <person name="Hubbard S.S."/>
            <person name="Banfield J.F."/>
        </authorList>
    </citation>
    <scope>NUCLEOTIDE SEQUENCE [LARGE SCALE GENOMIC DNA]</scope>
</reference>
<dbReference type="PANTHER" id="PTHR11086:SF18">
    <property type="entry name" value="DEOXYCYTIDYLATE DEAMINASE"/>
    <property type="match status" value="1"/>
</dbReference>
<organism evidence="6 7">
    <name type="scientific">candidate division WWE3 bacterium RIFOXYD1_FULL_39_9</name>
    <dbReference type="NCBI Taxonomy" id="1802649"/>
    <lineage>
        <taxon>Bacteria</taxon>
        <taxon>Katanobacteria</taxon>
    </lineage>
</organism>
<dbReference type="GO" id="GO:0005737">
    <property type="term" value="C:cytoplasm"/>
    <property type="evidence" value="ECO:0007669"/>
    <property type="project" value="TreeGrafter"/>
</dbReference>
<evidence type="ECO:0000256" key="1">
    <source>
        <dbReference type="ARBA" id="ARBA00006576"/>
    </source>
</evidence>